<dbReference type="GO" id="GO:0090313">
    <property type="term" value="P:regulation of protein targeting to membrane"/>
    <property type="evidence" value="ECO:0007669"/>
    <property type="project" value="TreeGrafter"/>
</dbReference>
<protein>
    <submittedName>
        <fullName evidence="3">AsmA family protein</fullName>
    </submittedName>
</protein>
<dbReference type="Proteomes" id="UP000184513">
    <property type="component" value="Unassembled WGS sequence"/>
</dbReference>
<dbReference type="PANTHER" id="PTHR30441:SF8">
    <property type="entry name" value="DUF748 DOMAIN-CONTAINING PROTEIN"/>
    <property type="match status" value="1"/>
</dbReference>
<dbReference type="Pfam" id="PF05170">
    <property type="entry name" value="AsmA"/>
    <property type="match status" value="1"/>
</dbReference>
<accession>A0A1M7K693</accession>
<evidence type="ECO:0000313" key="4">
    <source>
        <dbReference type="Proteomes" id="UP000184513"/>
    </source>
</evidence>
<keyword evidence="4" id="KW-1185">Reference proteome</keyword>
<organism evidence="3 4">
    <name type="scientific">Cyclobacterium lianum</name>
    <dbReference type="NCBI Taxonomy" id="388280"/>
    <lineage>
        <taxon>Bacteria</taxon>
        <taxon>Pseudomonadati</taxon>
        <taxon>Bacteroidota</taxon>
        <taxon>Cytophagia</taxon>
        <taxon>Cytophagales</taxon>
        <taxon>Cyclobacteriaceae</taxon>
        <taxon>Cyclobacterium</taxon>
    </lineage>
</organism>
<dbReference type="AlphaFoldDB" id="A0A1M7K693"/>
<feature type="coiled-coil region" evidence="1">
    <location>
        <begin position="949"/>
        <end position="976"/>
    </location>
</feature>
<proteinExistence type="predicted"/>
<keyword evidence="1" id="KW-0175">Coiled coil</keyword>
<sequence>MKKFLFVIFALFTLLLLVLAAVPFFFKDEIFNKLDQELAKTVNAQVYYDRDQINLSVFSNFPNLTAGMGDFGIRGNEPFQNDTLVHLGRMQVDLDIWSVIFDDNPSLKGIHLIDGEIYVKVLEDGRANYDIMYDSAQEADTTTTPSAFQLGIDLIEVQNLDFIYDDRSLDYLMILAEMNLEGSGDFTTAVYDLDLSGEGNIVNVNYEGVEYLAAKRITIDSKVNVNLDEMRFGVENASLSLNEFGFGIDGYLAMPEDEIEIDASFLGENNDFRSVLSLVPGIYSESFADLTTSGEMDFSGVVRGVYSEQSFPGFQFNLKIADGMFQYPELPRPVQHVNMDLAVLNESGKLDETSINLSKFSLEFGNQPLIGSFRLENLVDYEMEAKLKGNLDLMEITSIFPLEDMELKGKLAIDIDAAGRYDSLTSEIPRVEAAMNLADGYIKSTAYPAPIADINVKAAASNTSGQMKDFTFDVSSFGFELEQETITGKLLLSDLEALNYDFSIHGAVDLKKMASILPLEEMVLEGRLQADIDANGSYEAIERNRFGELATEGELQVADFYFSDLDYPQGVRIHDARMEFSPQYIQLSSMDGRLGKSPIEASGQLSNYMAYLFGESGQELRADLSINSANFDVNEWMTDTEDAAPDTTSLELIALPADIDFKMRVKADRITYDNLTLEDASGSIHLKDEVLRLEGFQTRTLGGTMAFDGSYNTRDILHPSFDMSLDISSLGIQEAFQSFVTVRAFAPVAQHVTGNFSTRFSFSGLLGQDMMPVLSSLDGKGLVRLAETAIKDSPLIKGITSITNLNETATIRLKPLNISAEIVDGMLNIAPFELQLWDYPARIQGSTGFDGRISYLVSVDVPASKLGSQVNNLVAGAVGTDLSNTSIPLAFNIGGTYSRPEVRLAAADNLETYLTNALKNRLSSEKENVQEQIAAEFKAREDSLKQEISEKARVARDSVEKQAEKLVEESKEKAVEEVKSLLKGFTNRNRTPEKTPPDPE</sequence>
<dbReference type="STRING" id="388280.SAMN04488057_102304"/>
<dbReference type="RefSeq" id="WP_073092517.1">
    <property type="nucleotide sequence ID" value="NZ_FRCY01000002.1"/>
</dbReference>
<dbReference type="OrthoDB" id="596403at2"/>
<dbReference type="PANTHER" id="PTHR30441">
    <property type="entry name" value="DUF748 DOMAIN-CONTAINING PROTEIN"/>
    <property type="match status" value="1"/>
</dbReference>
<evidence type="ECO:0000259" key="2">
    <source>
        <dbReference type="Pfam" id="PF05170"/>
    </source>
</evidence>
<dbReference type="InterPro" id="IPR007844">
    <property type="entry name" value="AsmA"/>
</dbReference>
<reference evidence="3 4" key="1">
    <citation type="submission" date="2016-11" db="EMBL/GenBank/DDBJ databases">
        <authorList>
            <person name="Jaros S."/>
            <person name="Januszkiewicz K."/>
            <person name="Wedrychowicz H."/>
        </authorList>
    </citation>
    <scope>NUCLEOTIDE SEQUENCE [LARGE SCALE GENOMIC DNA]</scope>
    <source>
        <strain evidence="3 4">CGMCC 1.6102</strain>
    </source>
</reference>
<gene>
    <name evidence="3" type="ORF">SAMN04488057_102304</name>
</gene>
<evidence type="ECO:0000313" key="3">
    <source>
        <dbReference type="EMBL" id="SHM60513.1"/>
    </source>
</evidence>
<evidence type="ECO:0000256" key="1">
    <source>
        <dbReference type="SAM" id="Coils"/>
    </source>
</evidence>
<dbReference type="GO" id="GO:0005886">
    <property type="term" value="C:plasma membrane"/>
    <property type="evidence" value="ECO:0007669"/>
    <property type="project" value="TreeGrafter"/>
</dbReference>
<dbReference type="EMBL" id="FRCY01000002">
    <property type="protein sequence ID" value="SHM60513.1"/>
    <property type="molecule type" value="Genomic_DNA"/>
</dbReference>
<feature type="domain" description="AsmA" evidence="2">
    <location>
        <begin position="1"/>
        <end position="180"/>
    </location>
</feature>
<name>A0A1M7K693_9BACT</name>
<dbReference type="InterPro" id="IPR052894">
    <property type="entry name" value="AsmA-related"/>
</dbReference>